<dbReference type="PROSITE" id="PS51257">
    <property type="entry name" value="PROKAR_LIPOPROTEIN"/>
    <property type="match status" value="1"/>
</dbReference>
<comment type="similarity">
    <text evidence="1">Belongs to the bacterial solute-binding protein ModA family.</text>
</comment>
<evidence type="ECO:0000256" key="3">
    <source>
        <dbReference type="ARBA" id="ARBA00022729"/>
    </source>
</evidence>
<organism evidence="6 7">
    <name type="scientific">Microbacterium lushaniae</name>
    <dbReference type="NCBI Taxonomy" id="2614639"/>
    <lineage>
        <taxon>Bacteria</taxon>
        <taxon>Bacillati</taxon>
        <taxon>Actinomycetota</taxon>
        <taxon>Actinomycetes</taxon>
        <taxon>Micrococcales</taxon>
        <taxon>Microbacteriaceae</taxon>
        <taxon>Microbacterium</taxon>
    </lineage>
</organism>
<dbReference type="GO" id="GO:0046872">
    <property type="term" value="F:metal ion binding"/>
    <property type="evidence" value="ECO:0007669"/>
    <property type="project" value="UniProtKB-KW"/>
</dbReference>
<dbReference type="Gene3D" id="3.40.190.10">
    <property type="entry name" value="Periplasmic binding protein-like II"/>
    <property type="match status" value="2"/>
</dbReference>
<dbReference type="Proteomes" id="UP000325516">
    <property type="component" value="Chromosome"/>
</dbReference>
<reference evidence="7" key="1">
    <citation type="submission" date="2019-09" db="EMBL/GenBank/DDBJ databases">
        <title>Mumia zhuanghuii sp. nov. isolated from the intestinal contents of plateau pika (Ochotona curzoniae) in the Qinghai-Tibet plateau of China.</title>
        <authorList>
            <person name="Tian Z."/>
        </authorList>
    </citation>
    <scope>NUCLEOTIDE SEQUENCE [LARGE SCALE GENOMIC DNA]</scope>
    <source>
        <strain evidence="7">L-031</strain>
    </source>
</reference>
<dbReference type="RefSeq" id="WP_150925676.1">
    <property type="nucleotide sequence ID" value="NZ_CP044232.1"/>
</dbReference>
<evidence type="ECO:0000256" key="4">
    <source>
        <dbReference type="PIRSR" id="PIRSR004846-1"/>
    </source>
</evidence>
<dbReference type="PIRSF" id="PIRSF004846">
    <property type="entry name" value="ModA"/>
    <property type="match status" value="1"/>
</dbReference>
<dbReference type="EMBL" id="CP044232">
    <property type="protein sequence ID" value="QEW03975.1"/>
    <property type="molecule type" value="Genomic_DNA"/>
</dbReference>
<dbReference type="PANTHER" id="PTHR30632">
    <property type="entry name" value="MOLYBDATE-BINDING PERIPLASMIC PROTEIN"/>
    <property type="match status" value="1"/>
</dbReference>
<feature type="chain" id="PRO_5039298208" evidence="5">
    <location>
        <begin position="25"/>
        <end position="250"/>
    </location>
</feature>
<keyword evidence="2 4" id="KW-0479">Metal-binding</keyword>
<evidence type="ECO:0000313" key="6">
    <source>
        <dbReference type="EMBL" id="QEW03975.1"/>
    </source>
</evidence>
<dbReference type="PANTHER" id="PTHR30632:SF0">
    <property type="entry name" value="SULFATE-BINDING PROTEIN"/>
    <property type="match status" value="1"/>
</dbReference>
<keyword evidence="4" id="KW-0500">Molybdenum</keyword>
<evidence type="ECO:0000313" key="7">
    <source>
        <dbReference type="Proteomes" id="UP000325516"/>
    </source>
</evidence>
<dbReference type="KEGG" id="mlz:F6J85_13350"/>
<dbReference type="Pfam" id="PF13531">
    <property type="entry name" value="SBP_bac_11"/>
    <property type="match status" value="1"/>
</dbReference>
<evidence type="ECO:0000256" key="5">
    <source>
        <dbReference type="SAM" id="SignalP"/>
    </source>
</evidence>
<feature type="binding site" evidence="4">
    <location>
        <position position="187"/>
    </location>
    <ligand>
        <name>molybdate</name>
        <dbReference type="ChEBI" id="CHEBI:36264"/>
    </ligand>
</feature>
<dbReference type="GO" id="GO:0015689">
    <property type="term" value="P:molybdate ion transport"/>
    <property type="evidence" value="ECO:0007669"/>
    <property type="project" value="InterPro"/>
</dbReference>
<gene>
    <name evidence="6" type="primary">modA</name>
    <name evidence="6" type="ORF">F6J85_13350</name>
</gene>
<keyword evidence="3 5" id="KW-0732">Signal</keyword>
<proteinExistence type="inferred from homology"/>
<name>A0A5J6L6D7_9MICO</name>
<evidence type="ECO:0000256" key="2">
    <source>
        <dbReference type="ARBA" id="ARBA00022723"/>
    </source>
</evidence>
<protein>
    <submittedName>
        <fullName evidence="6">Molybdate ABC transporter substrate-binding protein</fullName>
    </submittedName>
</protein>
<accession>A0A5J6L6D7</accession>
<dbReference type="InterPro" id="IPR050682">
    <property type="entry name" value="ModA/WtpA"/>
</dbReference>
<feature type="binding site" evidence="4">
    <location>
        <position position="44"/>
    </location>
    <ligand>
        <name>molybdate</name>
        <dbReference type="ChEBI" id="CHEBI:36264"/>
    </ligand>
</feature>
<dbReference type="SUPFAM" id="SSF53850">
    <property type="entry name" value="Periplasmic binding protein-like II"/>
    <property type="match status" value="1"/>
</dbReference>
<dbReference type="GO" id="GO:0030973">
    <property type="term" value="F:molybdate ion binding"/>
    <property type="evidence" value="ECO:0007669"/>
    <property type="project" value="TreeGrafter"/>
</dbReference>
<dbReference type="AlphaFoldDB" id="A0A5J6L6D7"/>
<feature type="binding site" evidence="4">
    <location>
        <position position="169"/>
    </location>
    <ligand>
        <name>molybdate</name>
        <dbReference type="ChEBI" id="CHEBI:36264"/>
    </ligand>
</feature>
<feature type="signal peptide" evidence="5">
    <location>
        <begin position="1"/>
        <end position="24"/>
    </location>
</feature>
<dbReference type="InterPro" id="IPR005950">
    <property type="entry name" value="ModA"/>
</dbReference>
<evidence type="ECO:0000256" key="1">
    <source>
        <dbReference type="ARBA" id="ARBA00009175"/>
    </source>
</evidence>
<dbReference type="NCBIfam" id="TIGR01256">
    <property type="entry name" value="modA"/>
    <property type="match status" value="1"/>
</dbReference>
<feature type="binding site" evidence="4">
    <location>
        <position position="72"/>
    </location>
    <ligand>
        <name>molybdate</name>
        <dbReference type="ChEBI" id="CHEBI:36264"/>
    </ligand>
</feature>
<sequence>MHSVLRRAAAAALFAATVALTGCAGGAATGQGDGGTVRVYAAASLAASFDRIAEVFAQHHPGVEVTVVSDGSTTLARQIAEGAPADVFASADEAALRIADPTARGHVFATNTLVIAVPAANPAGIADLADLPGATVVLCAPQVPCGAASAALLRLADVEVTPASIEQNVTAVLTKVAAGEADAGLVYATDVRGDDDVRTIEPALAAGVVSRYPIAVLPGARDPEAAAAFVDFVRSSQGRSILADFGFGAP</sequence>
<keyword evidence="7" id="KW-1185">Reference proteome</keyword>